<dbReference type="EMBL" id="JARAOO010000008">
    <property type="protein sequence ID" value="KAJ7959189.1"/>
    <property type="molecule type" value="Genomic_DNA"/>
</dbReference>
<name>A0AAD7PLH7_QUISA</name>
<sequence length="187" mass="20891">MWHPNIGGFASSTSKSFDNLIGKGLYLTTFATVINLKIQKIKREMAAELNSGGEPFPTKKEEKRVTAEAEPWFKPKNGIVFPASGKPFLIKKEEKRVTAEAEPWFKLKNGSVFPASGEPFPPKKEEKRVTAEAEPWFKPKNGSVFPAKRKSVKTMMFQSIADAFLKMVRPKNASNSNKCNSACPRPK</sequence>
<protein>
    <submittedName>
        <fullName evidence="1">Uncharacterized protein</fullName>
    </submittedName>
</protein>
<reference evidence="1" key="1">
    <citation type="journal article" date="2023" name="Science">
        <title>Elucidation of the pathway for biosynthesis of saponin adjuvants from the soapbark tree.</title>
        <authorList>
            <person name="Reed J."/>
            <person name="Orme A."/>
            <person name="El-Demerdash A."/>
            <person name="Owen C."/>
            <person name="Martin L.B.B."/>
            <person name="Misra R.C."/>
            <person name="Kikuchi S."/>
            <person name="Rejzek M."/>
            <person name="Martin A.C."/>
            <person name="Harkess A."/>
            <person name="Leebens-Mack J."/>
            <person name="Louveau T."/>
            <person name="Stephenson M.J."/>
            <person name="Osbourn A."/>
        </authorList>
    </citation>
    <scope>NUCLEOTIDE SEQUENCE</scope>
    <source>
        <strain evidence="1">S10</strain>
    </source>
</reference>
<accession>A0AAD7PLH7</accession>
<gene>
    <name evidence="1" type="ORF">O6P43_019802</name>
</gene>
<dbReference type="AlphaFoldDB" id="A0AAD7PLH7"/>
<evidence type="ECO:0000313" key="1">
    <source>
        <dbReference type="EMBL" id="KAJ7959189.1"/>
    </source>
</evidence>
<evidence type="ECO:0000313" key="2">
    <source>
        <dbReference type="Proteomes" id="UP001163823"/>
    </source>
</evidence>
<proteinExistence type="predicted"/>
<keyword evidence="2" id="KW-1185">Reference proteome</keyword>
<dbReference type="KEGG" id="qsa:O6P43_019802"/>
<dbReference type="Proteomes" id="UP001163823">
    <property type="component" value="Chromosome 8"/>
</dbReference>
<comment type="caution">
    <text evidence="1">The sequence shown here is derived from an EMBL/GenBank/DDBJ whole genome shotgun (WGS) entry which is preliminary data.</text>
</comment>
<organism evidence="1 2">
    <name type="scientific">Quillaja saponaria</name>
    <name type="common">Soap bark tree</name>
    <dbReference type="NCBI Taxonomy" id="32244"/>
    <lineage>
        <taxon>Eukaryota</taxon>
        <taxon>Viridiplantae</taxon>
        <taxon>Streptophyta</taxon>
        <taxon>Embryophyta</taxon>
        <taxon>Tracheophyta</taxon>
        <taxon>Spermatophyta</taxon>
        <taxon>Magnoliopsida</taxon>
        <taxon>eudicotyledons</taxon>
        <taxon>Gunneridae</taxon>
        <taxon>Pentapetalae</taxon>
        <taxon>rosids</taxon>
        <taxon>fabids</taxon>
        <taxon>Fabales</taxon>
        <taxon>Quillajaceae</taxon>
        <taxon>Quillaja</taxon>
    </lineage>
</organism>